<dbReference type="RefSeq" id="WP_247377731.1">
    <property type="nucleotide sequence ID" value="NZ_JALLGV010000004.1"/>
</dbReference>
<reference evidence="3 4" key="1">
    <citation type="journal article" date="2019" name="Int. J. Syst. Evol. Microbiol.">
        <title>The Global Catalogue of Microorganisms (GCM) 10K type strain sequencing project: providing services to taxonomists for standard genome sequencing and annotation.</title>
        <authorList>
            <consortium name="The Broad Institute Genomics Platform"/>
            <consortium name="The Broad Institute Genome Sequencing Center for Infectious Disease"/>
            <person name="Wu L."/>
            <person name="Ma J."/>
        </authorList>
    </citation>
    <scope>NUCLEOTIDE SEQUENCE [LARGE SCALE GENOMIC DNA]</scope>
    <source>
        <strain evidence="3 4">CGMCC 1.12125</strain>
    </source>
</reference>
<gene>
    <name evidence="3" type="ORF">ACFR9U_00395</name>
</gene>
<evidence type="ECO:0000313" key="3">
    <source>
        <dbReference type="EMBL" id="MFD1585424.1"/>
    </source>
</evidence>
<evidence type="ECO:0000256" key="1">
    <source>
        <dbReference type="SAM" id="MobiDB-lite"/>
    </source>
</evidence>
<evidence type="ECO:0000259" key="2">
    <source>
        <dbReference type="Pfam" id="PF26033"/>
    </source>
</evidence>
<accession>A0ABD6C6S8</accession>
<feature type="compositionally biased region" description="Basic and acidic residues" evidence="1">
    <location>
        <begin position="88"/>
        <end position="102"/>
    </location>
</feature>
<organism evidence="3 4">
    <name type="scientific">Halorientalis brevis</name>
    <dbReference type="NCBI Taxonomy" id="1126241"/>
    <lineage>
        <taxon>Archaea</taxon>
        <taxon>Methanobacteriati</taxon>
        <taxon>Methanobacteriota</taxon>
        <taxon>Stenosarchaea group</taxon>
        <taxon>Halobacteria</taxon>
        <taxon>Halobacteriales</taxon>
        <taxon>Haloarculaceae</taxon>
        <taxon>Halorientalis</taxon>
    </lineage>
</organism>
<dbReference type="AlphaFoldDB" id="A0ABD6C6S8"/>
<feature type="region of interest" description="Disordered" evidence="1">
    <location>
        <begin position="74"/>
        <end position="107"/>
    </location>
</feature>
<keyword evidence="4" id="KW-1185">Reference proteome</keyword>
<sequence length="143" mass="15656">MGTESDDPSVIRSIAISTEDLVAALESAQRSGRDAVLRVTPPFSGRMRARLHVEGDDQYDDPSPIHVDPTTLVAESAPDYPTPAQTEDEIRADPTETYSRERHHERHATAVGEWRANLGSHVVETTTIDTQSGSHEIEVTLLG</sequence>
<feature type="domain" description="DUF8009" evidence="2">
    <location>
        <begin position="2"/>
        <end position="143"/>
    </location>
</feature>
<comment type="caution">
    <text evidence="3">The sequence shown here is derived from an EMBL/GenBank/DDBJ whole genome shotgun (WGS) entry which is preliminary data.</text>
</comment>
<evidence type="ECO:0000313" key="4">
    <source>
        <dbReference type="Proteomes" id="UP001597119"/>
    </source>
</evidence>
<dbReference type="Proteomes" id="UP001597119">
    <property type="component" value="Unassembled WGS sequence"/>
</dbReference>
<dbReference type="EMBL" id="JBHUDJ010000001">
    <property type="protein sequence ID" value="MFD1585424.1"/>
    <property type="molecule type" value="Genomic_DNA"/>
</dbReference>
<proteinExistence type="predicted"/>
<dbReference type="Pfam" id="PF26033">
    <property type="entry name" value="DUF8009"/>
    <property type="match status" value="1"/>
</dbReference>
<dbReference type="InterPro" id="IPR058322">
    <property type="entry name" value="DUF8009"/>
</dbReference>
<name>A0ABD6C6S8_9EURY</name>
<protein>
    <recommendedName>
        <fullName evidence="2">DUF8009 domain-containing protein</fullName>
    </recommendedName>
</protein>